<dbReference type="PANTHER" id="PTHR11228:SF7">
    <property type="entry name" value="PQQA PEPTIDE CYCLASE"/>
    <property type="match status" value="1"/>
</dbReference>
<keyword evidence="2" id="KW-0949">S-adenosyl-L-methionine</keyword>
<dbReference type="InterPro" id="IPR050377">
    <property type="entry name" value="Radical_SAM_PqqE_MftC-like"/>
</dbReference>
<evidence type="ECO:0000256" key="3">
    <source>
        <dbReference type="ARBA" id="ARBA00022723"/>
    </source>
</evidence>
<keyword evidence="4" id="KW-0408">Iron</keyword>
<dbReference type="NCBIfam" id="TIGR04082">
    <property type="entry name" value="rSAM_for_selen"/>
    <property type="match status" value="1"/>
</dbReference>
<evidence type="ECO:0000313" key="7">
    <source>
        <dbReference type="EMBL" id="PIQ89880.1"/>
    </source>
</evidence>
<dbReference type="PANTHER" id="PTHR11228">
    <property type="entry name" value="RADICAL SAM DOMAIN PROTEIN"/>
    <property type="match status" value="1"/>
</dbReference>
<dbReference type="Pfam" id="PF04055">
    <property type="entry name" value="Radical_SAM"/>
    <property type="match status" value="1"/>
</dbReference>
<dbReference type="InterPro" id="IPR007197">
    <property type="entry name" value="rSAM"/>
</dbReference>
<keyword evidence="5" id="KW-0411">Iron-sulfur</keyword>
<dbReference type="EMBL" id="PCWA01000014">
    <property type="protein sequence ID" value="PIQ89880.1"/>
    <property type="molecule type" value="Genomic_DNA"/>
</dbReference>
<evidence type="ECO:0000256" key="5">
    <source>
        <dbReference type="ARBA" id="ARBA00023014"/>
    </source>
</evidence>
<reference evidence="7 8" key="1">
    <citation type="submission" date="2017-09" db="EMBL/GenBank/DDBJ databases">
        <title>Depth-based differentiation of microbial function through sediment-hosted aquifers and enrichment of novel symbionts in the deep terrestrial subsurface.</title>
        <authorList>
            <person name="Probst A.J."/>
            <person name="Ladd B."/>
            <person name="Jarett J.K."/>
            <person name="Geller-Mcgrath D.E."/>
            <person name="Sieber C.M."/>
            <person name="Emerson J.B."/>
            <person name="Anantharaman K."/>
            <person name="Thomas B.C."/>
            <person name="Malmstrom R."/>
            <person name="Stieglmeier M."/>
            <person name="Klingl A."/>
            <person name="Woyke T."/>
            <person name="Ryan C.M."/>
            <person name="Banfield J.F."/>
        </authorList>
    </citation>
    <scope>NUCLEOTIDE SEQUENCE [LARGE SCALE GENOMIC DNA]</scope>
    <source>
        <strain evidence="7">CG11_big_fil_rev_8_21_14_0_20_42_13</strain>
    </source>
</reference>
<evidence type="ECO:0000313" key="8">
    <source>
        <dbReference type="Proteomes" id="UP000229641"/>
    </source>
</evidence>
<feature type="domain" description="Radical SAM core" evidence="6">
    <location>
        <begin position="115"/>
        <end position="328"/>
    </location>
</feature>
<dbReference type="SUPFAM" id="SSF102114">
    <property type="entry name" value="Radical SAM enzymes"/>
    <property type="match status" value="1"/>
</dbReference>
<dbReference type="Gene3D" id="3.20.20.70">
    <property type="entry name" value="Aldolase class I"/>
    <property type="match status" value="1"/>
</dbReference>
<comment type="cofactor">
    <cofactor evidence="1">
        <name>[4Fe-4S] cluster</name>
        <dbReference type="ChEBI" id="CHEBI:49883"/>
    </cofactor>
</comment>
<dbReference type="PROSITE" id="PS51918">
    <property type="entry name" value="RADICAL_SAM"/>
    <property type="match status" value="1"/>
</dbReference>
<gene>
    <name evidence="7" type="primary">sbtM</name>
    <name evidence="7" type="ORF">COV72_00875</name>
</gene>
<comment type="caution">
    <text evidence="7">The sequence shown here is derived from an EMBL/GenBank/DDBJ whole genome shotgun (WGS) entry which is preliminary data.</text>
</comment>
<dbReference type="GO" id="GO:0046872">
    <property type="term" value="F:metal ion binding"/>
    <property type="evidence" value="ECO:0007669"/>
    <property type="project" value="UniProtKB-KW"/>
</dbReference>
<dbReference type="SFLD" id="SFLDS00029">
    <property type="entry name" value="Radical_SAM"/>
    <property type="match status" value="1"/>
</dbReference>
<keyword evidence="3" id="KW-0479">Metal-binding</keyword>
<dbReference type="InterPro" id="IPR023885">
    <property type="entry name" value="4Fe4S-binding_SPASM_dom"/>
</dbReference>
<evidence type="ECO:0000256" key="4">
    <source>
        <dbReference type="ARBA" id="ARBA00023004"/>
    </source>
</evidence>
<accession>A0A2H0LZM0</accession>
<evidence type="ECO:0000256" key="2">
    <source>
        <dbReference type="ARBA" id="ARBA00022691"/>
    </source>
</evidence>
<sequence>MWKIVLKHNIPTINPTLEISRPARENRQLRGWGAVWKHPKTKKINSEALAPNDLLALKIASEGSRFKPEKYRRMILPSRVNLLLAKAVNKGLLISPLPKIKRHGRNLSIPDRLRYADTFTLQWHITNACGLHCRHCYDRTKRSRLALPGGIKILADLSKFCLKYRVRGHVCFTGGNPFLHPHFQRLYRKASGYGFSTSILGNPVSEHELVKIIDIQMPGYFQVSLEGLAAHNDQIRGKGHFRRTLKFLKTLRRLNISSAVMLTLTENNINEVIPLADKLRKYADYFTFNRLSSAGEGAALNLPDKKKYAEFLKKYVSKSRQNRIIGFKDNLINIVLKKRKMRLFDGCTGYGCGAAFNFLAVLSDGEVHACRKFSSPLGNIFKTRLSKIYESGAAKRYRRGAKECAACNIRHACGGCLAAGYSKGIKIFDKRDPYCFY</sequence>
<organism evidence="7 8">
    <name type="scientific">Candidatus Ghiorseimicrobium undicola</name>
    <dbReference type="NCBI Taxonomy" id="1974746"/>
    <lineage>
        <taxon>Bacteria</taxon>
        <taxon>Pseudomonadati</taxon>
        <taxon>Candidatus Omnitrophota</taxon>
        <taxon>Candidatus Ghiorseimicrobium</taxon>
    </lineage>
</organism>
<dbReference type="Proteomes" id="UP000229641">
    <property type="component" value="Unassembled WGS sequence"/>
</dbReference>
<dbReference type="InterPro" id="IPR023807">
    <property type="entry name" value="Peptide_mod_rSAM"/>
</dbReference>
<dbReference type="InterPro" id="IPR058240">
    <property type="entry name" value="rSAM_sf"/>
</dbReference>
<dbReference type="GO" id="GO:0003824">
    <property type="term" value="F:catalytic activity"/>
    <property type="evidence" value="ECO:0007669"/>
    <property type="project" value="InterPro"/>
</dbReference>
<dbReference type="AlphaFoldDB" id="A0A2H0LZM0"/>
<dbReference type="CDD" id="cd01335">
    <property type="entry name" value="Radical_SAM"/>
    <property type="match status" value="1"/>
</dbReference>
<proteinExistence type="predicted"/>
<dbReference type="SFLD" id="SFLDG01067">
    <property type="entry name" value="SPASM/twitch_domain_containing"/>
    <property type="match status" value="1"/>
</dbReference>
<evidence type="ECO:0000256" key="1">
    <source>
        <dbReference type="ARBA" id="ARBA00001966"/>
    </source>
</evidence>
<evidence type="ECO:0000259" key="6">
    <source>
        <dbReference type="PROSITE" id="PS51918"/>
    </source>
</evidence>
<dbReference type="Pfam" id="PF13186">
    <property type="entry name" value="SPASM"/>
    <property type="match status" value="1"/>
</dbReference>
<dbReference type="GO" id="GO:0051536">
    <property type="term" value="F:iron-sulfur cluster binding"/>
    <property type="evidence" value="ECO:0007669"/>
    <property type="project" value="UniProtKB-KW"/>
</dbReference>
<dbReference type="InterPro" id="IPR013785">
    <property type="entry name" value="Aldolase_TIM"/>
</dbReference>
<protein>
    <submittedName>
        <fullName evidence="7">Selenobiotic family peptide radical SAM maturase</fullName>
    </submittedName>
</protein>
<name>A0A2H0LZM0_9BACT</name>
<dbReference type="NCBIfam" id="TIGR04085">
    <property type="entry name" value="rSAM_more_4Fe4S"/>
    <property type="match status" value="1"/>
</dbReference>